<dbReference type="AlphaFoldDB" id="M1PA71"/>
<organism evidence="3 4">
    <name type="scientific">Corynebacterium halotolerans YIM 70093 = DSM 44683</name>
    <dbReference type="NCBI Taxonomy" id="1121362"/>
    <lineage>
        <taxon>Bacteria</taxon>
        <taxon>Bacillati</taxon>
        <taxon>Actinomycetota</taxon>
        <taxon>Actinomycetes</taxon>
        <taxon>Mycobacteriales</taxon>
        <taxon>Corynebacteriaceae</taxon>
        <taxon>Corynebacterium</taxon>
    </lineage>
</organism>
<evidence type="ECO:0000313" key="3">
    <source>
        <dbReference type="EMBL" id="AGF73561.1"/>
    </source>
</evidence>
<evidence type="ECO:0000259" key="2">
    <source>
        <dbReference type="PROSITE" id="PS50966"/>
    </source>
</evidence>
<dbReference type="EMBL" id="CP003697">
    <property type="protein sequence ID" value="AGF73561.1"/>
    <property type="molecule type" value="Genomic_DNA"/>
</dbReference>
<evidence type="ECO:0000313" key="4">
    <source>
        <dbReference type="Proteomes" id="UP000011723"/>
    </source>
</evidence>
<dbReference type="Proteomes" id="UP000011723">
    <property type="component" value="Chromosome"/>
</dbReference>
<dbReference type="KEGG" id="chn:A605_12825"/>
<keyword evidence="1" id="KW-0863">Zinc-finger</keyword>
<reference evidence="3 4" key="1">
    <citation type="journal article" date="2012" name="Stand. Genomic Sci.">
        <title>Genome sequence of the halotolerant bacterium Corynebacterium halotolerans type strain YIM 70093(T) (= DSM 44683(T)).</title>
        <authorList>
            <person name="Ruckert C."/>
            <person name="Albersmeier A."/>
            <person name="Al-Dilaimi A."/>
            <person name="Niehaus K."/>
            <person name="Szczepanowski R."/>
            <person name="Kalinowski J."/>
        </authorList>
    </citation>
    <scope>NUCLEOTIDE SEQUENCE [LARGE SCALE GENOMIC DNA]</scope>
    <source>
        <strain evidence="3">YIM 70093</strain>
    </source>
</reference>
<sequence>MSQPAFSPYTLQVLREYTSAETLQQGLELHSHRAAMLTGHMKVEDGIVYDFFVRNGPGKPGMVQTVVEIEPGSGVDSECTCPDLPCAHEVAAILYLVDKGWVKFAADGDAPQKTVPA</sequence>
<gene>
    <name evidence="3" type="ORF">A605_12825</name>
</gene>
<dbReference type="GO" id="GO:0008270">
    <property type="term" value="F:zinc ion binding"/>
    <property type="evidence" value="ECO:0007669"/>
    <property type="project" value="UniProtKB-KW"/>
</dbReference>
<accession>M1PA71</accession>
<dbReference type="PROSITE" id="PS50966">
    <property type="entry name" value="ZF_SWIM"/>
    <property type="match status" value="1"/>
</dbReference>
<keyword evidence="1" id="KW-0862">Zinc</keyword>
<protein>
    <recommendedName>
        <fullName evidence="2">SWIM-type domain-containing protein</fullName>
    </recommendedName>
</protein>
<dbReference type="PATRIC" id="fig|1121362.3.peg.2607"/>
<keyword evidence="1" id="KW-0479">Metal-binding</keyword>
<proteinExistence type="predicted"/>
<evidence type="ECO:0000256" key="1">
    <source>
        <dbReference type="PROSITE-ProRule" id="PRU00325"/>
    </source>
</evidence>
<dbReference type="InterPro" id="IPR007527">
    <property type="entry name" value="Znf_SWIM"/>
</dbReference>
<name>M1PA71_9CORY</name>
<dbReference type="HOGENOM" id="CLU_2080824_0_0_11"/>
<feature type="domain" description="SWIM-type" evidence="2">
    <location>
        <begin position="65"/>
        <end position="97"/>
    </location>
</feature>
<keyword evidence="4" id="KW-1185">Reference proteome</keyword>